<feature type="domain" description="GGDEF" evidence="5">
    <location>
        <begin position="331"/>
        <end position="464"/>
    </location>
</feature>
<reference evidence="6 7" key="1">
    <citation type="journal article" date="2013" name="Genome Announc.">
        <title>Genome Sequence of the Sulfate-Reducing Bacterium Desulfotomaculum hydrothermale Lam5(T).</title>
        <authorList>
            <person name="Amin O."/>
            <person name="Fardeau M.L."/>
            <person name="Valette O."/>
            <person name="Hirschler-Rea A."/>
            <person name="Barbe V."/>
            <person name="Medigue C."/>
            <person name="Vacherie B."/>
            <person name="Ollivier B."/>
            <person name="Bertin P.N."/>
            <person name="Dolla A."/>
        </authorList>
    </citation>
    <scope>NUCLEOTIDE SEQUENCE [LARGE SCALE GENOMIC DNA]</scope>
    <source>
        <strain evidence="7">Lam5 / DSM 18033</strain>
    </source>
</reference>
<dbReference type="Gene3D" id="3.30.450.20">
    <property type="entry name" value="PAS domain"/>
    <property type="match status" value="2"/>
</dbReference>
<comment type="caution">
    <text evidence="6">The sequence shown here is derived from an EMBL/GenBank/DDBJ whole genome shotgun (WGS) entry which is preliminary data.</text>
</comment>
<evidence type="ECO:0000259" key="5">
    <source>
        <dbReference type="PROSITE" id="PS50887"/>
    </source>
</evidence>
<dbReference type="InterPro" id="IPR000700">
    <property type="entry name" value="PAS-assoc_C"/>
</dbReference>
<dbReference type="InterPro" id="IPR035919">
    <property type="entry name" value="EAL_sf"/>
</dbReference>
<proteinExistence type="predicted"/>
<dbReference type="SMART" id="SM00267">
    <property type="entry name" value="GGDEF"/>
    <property type="match status" value="1"/>
</dbReference>
<dbReference type="RefSeq" id="WP_008410561.1">
    <property type="nucleotide sequence ID" value="NZ_CAOS01000003.1"/>
</dbReference>
<dbReference type="InterPro" id="IPR052155">
    <property type="entry name" value="Biofilm_reg_signaling"/>
</dbReference>
<evidence type="ECO:0000313" key="6">
    <source>
        <dbReference type="EMBL" id="CCO07621.1"/>
    </source>
</evidence>
<dbReference type="FunFam" id="3.30.70.270:FF:000001">
    <property type="entry name" value="Diguanylate cyclase domain protein"/>
    <property type="match status" value="1"/>
</dbReference>
<dbReference type="SMART" id="SM00052">
    <property type="entry name" value="EAL"/>
    <property type="match status" value="1"/>
</dbReference>
<dbReference type="InterPro" id="IPR000014">
    <property type="entry name" value="PAS"/>
</dbReference>
<dbReference type="Gene3D" id="3.30.70.270">
    <property type="match status" value="1"/>
</dbReference>
<dbReference type="OrthoDB" id="9762141at2"/>
<dbReference type="SMART" id="SM00091">
    <property type="entry name" value="PAS"/>
    <property type="match status" value="2"/>
</dbReference>
<evidence type="ECO:0000259" key="2">
    <source>
        <dbReference type="PROSITE" id="PS50112"/>
    </source>
</evidence>
<feature type="coiled-coil region" evidence="1">
    <location>
        <begin position="131"/>
        <end position="182"/>
    </location>
</feature>
<dbReference type="NCBIfam" id="TIGR00229">
    <property type="entry name" value="sensory_box"/>
    <property type="match status" value="1"/>
</dbReference>
<dbReference type="PROSITE" id="PS50883">
    <property type="entry name" value="EAL"/>
    <property type="match status" value="1"/>
</dbReference>
<keyword evidence="7" id="KW-1185">Reference proteome</keyword>
<dbReference type="SUPFAM" id="SSF55785">
    <property type="entry name" value="PYP-like sensor domain (PAS domain)"/>
    <property type="match status" value="2"/>
</dbReference>
<dbReference type="InterPro" id="IPR029787">
    <property type="entry name" value="Nucleotide_cyclase"/>
</dbReference>
<dbReference type="PANTHER" id="PTHR44757:SF2">
    <property type="entry name" value="BIOFILM ARCHITECTURE MAINTENANCE PROTEIN MBAA"/>
    <property type="match status" value="1"/>
</dbReference>
<dbReference type="eggNOG" id="COG5001">
    <property type="taxonomic scope" value="Bacteria"/>
</dbReference>
<dbReference type="CDD" id="cd01949">
    <property type="entry name" value="GGDEF"/>
    <property type="match status" value="1"/>
</dbReference>
<name>K8EG02_9FIRM</name>
<feature type="domain" description="PAS" evidence="2">
    <location>
        <begin position="172"/>
        <end position="243"/>
    </location>
</feature>
<evidence type="ECO:0000313" key="7">
    <source>
        <dbReference type="Proteomes" id="UP000009315"/>
    </source>
</evidence>
<dbReference type="PROSITE" id="PS50887">
    <property type="entry name" value="GGDEF"/>
    <property type="match status" value="1"/>
</dbReference>
<dbReference type="PROSITE" id="PS50112">
    <property type="entry name" value="PAS"/>
    <property type="match status" value="1"/>
</dbReference>
<dbReference type="Pfam" id="PF00989">
    <property type="entry name" value="PAS"/>
    <property type="match status" value="1"/>
</dbReference>
<dbReference type="InterPro" id="IPR013767">
    <property type="entry name" value="PAS_fold"/>
</dbReference>
<evidence type="ECO:0000259" key="4">
    <source>
        <dbReference type="PROSITE" id="PS50883"/>
    </source>
</evidence>
<dbReference type="Pfam" id="PF00990">
    <property type="entry name" value="GGDEF"/>
    <property type="match status" value="1"/>
</dbReference>
<feature type="domain" description="PAC" evidence="3">
    <location>
        <begin position="247"/>
        <end position="299"/>
    </location>
</feature>
<accession>K8EG02</accession>
<dbReference type="EMBL" id="CAOS01000003">
    <property type="protein sequence ID" value="CCO07621.1"/>
    <property type="molecule type" value="Genomic_DNA"/>
</dbReference>
<dbReference type="SUPFAM" id="SSF55073">
    <property type="entry name" value="Nucleotide cyclase"/>
    <property type="match status" value="1"/>
</dbReference>
<dbReference type="SUPFAM" id="SSF141868">
    <property type="entry name" value="EAL domain-like"/>
    <property type="match status" value="1"/>
</dbReference>
<dbReference type="CDD" id="cd00130">
    <property type="entry name" value="PAS"/>
    <property type="match status" value="1"/>
</dbReference>
<dbReference type="PROSITE" id="PS50113">
    <property type="entry name" value="PAC"/>
    <property type="match status" value="1"/>
</dbReference>
<evidence type="ECO:0000259" key="3">
    <source>
        <dbReference type="PROSITE" id="PS50113"/>
    </source>
</evidence>
<dbReference type="PANTHER" id="PTHR44757">
    <property type="entry name" value="DIGUANYLATE CYCLASE DGCP"/>
    <property type="match status" value="1"/>
</dbReference>
<sequence length="711" mass="81046">MQQHLKDSERFRALLDQVSEAILVLEAPHWRFVDVNQAACTLLELEMSAFYEKTAPQLPGLACLPVWQEACVAWERGEPYVQRFIHYFNPSEGSQASDPRVLEIEARLLRFQENSYLVAIARDISERHAMEQELCAVNEELEETIAELTAAEEELRQNYVLMQERERQLAEWERRFRNLLENIQLLAVLLDQQGKIVFINDFFLNLTGWRRQEVLGQDYFKLFILPAERQLMSGRFCQCIKEGCIETNFKNSILTRRGEQRLIYWNNTILYDEQGRAIGTASIGEDITERQRFEEKVKFLAYHDAMTGLPNRLSLTEQLAREIKRAEQLGSCLAVLFLDLDRFKLTNDTLGHTAGDELLKQVGERLLGLLNRQGMLTRLGGDEFIIILPDLTVPQQAVEYAEALLQTFQRPFNVMGSQLHVTCSIGIALFPDDGKDVQTLLKNADLAMYRAKAQGRNSYRLYTPELQETVQRQLELEEALRQGLAGREFTLFYQPVLDRQGREVYREALLRWQRPGGICISPAEFIPVAEETGLILPLDDWVLQAACRQAANWDVQVAVNMSGLQFAQPNLVDKVASVLRETGLPPGRLIIEITENTAMRNLQQTIKHINGLRRLGVEVALDDFGTGYSSLSYLKNFAVNIIKIDRSFVADLLNNQVSAAIVRAVLLMAESLSVAVVAEGVETRQQLTALQDMGCRHFQGYLLGRPQPPNR</sequence>
<dbReference type="InterPro" id="IPR000160">
    <property type="entry name" value="GGDEF_dom"/>
</dbReference>
<dbReference type="Pfam" id="PF13188">
    <property type="entry name" value="PAS_8"/>
    <property type="match status" value="1"/>
</dbReference>
<dbReference type="CDD" id="cd01948">
    <property type="entry name" value="EAL"/>
    <property type="match status" value="1"/>
</dbReference>
<dbReference type="GO" id="GO:0006355">
    <property type="term" value="P:regulation of DNA-templated transcription"/>
    <property type="evidence" value="ECO:0007669"/>
    <property type="project" value="InterPro"/>
</dbReference>
<evidence type="ECO:0000256" key="1">
    <source>
        <dbReference type="SAM" id="Coils"/>
    </source>
</evidence>
<dbReference type="Proteomes" id="UP000009315">
    <property type="component" value="Unassembled WGS sequence"/>
</dbReference>
<feature type="domain" description="EAL" evidence="4">
    <location>
        <begin position="473"/>
        <end position="711"/>
    </location>
</feature>
<dbReference type="InterPro" id="IPR043128">
    <property type="entry name" value="Rev_trsase/Diguanyl_cyclase"/>
</dbReference>
<dbReference type="Pfam" id="PF00563">
    <property type="entry name" value="EAL"/>
    <property type="match status" value="1"/>
</dbReference>
<dbReference type="STRING" id="1121428.DESHY_110567"/>
<dbReference type="NCBIfam" id="TIGR00254">
    <property type="entry name" value="GGDEF"/>
    <property type="match status" value="1"/>
</dbReference>
<dbReference type="InterPro" id="IPR035965">
    <property type="entry name" value="PAS-like_dom_sf"/>
</dbReference>
<protein>
    <submittedName>
        <fullName evidence="6">Diguanylate cyclase/phosphodiesterase with PAS/PAC sensor(S)</fullName>
    </submittedName>
</protein>
<dbReference type="InterPro" id="IPR001633">
    <property type="entry name" value="EAL_dom"/>
</dbReference>
<gene>
    <name evidence="6" type="ORF">DESHY_110567</name>
</gene>
<keyword evidence="1" id="KW-0175">Coiled coil</keyword>
<organism evidence="6 7">
    <name type="scientific">Desulforamulus hydrothermalis Lam5 = DSM 18033</name>
    <dbReference type="NCBI Taxonomy" id="1121428"/>
    <lineage>
        <taxon>Bacteria</taxon>
        <taxon>Bacillati</taxon>
        <taxon>Bacillota</taxon>
        <taxon>Clostridia</taxon>
        <taxon>Eubacteriales</taxon>
        <taxon>Peptococcaceae</taxon>
        <taxon>Desulforamulus</taxon>
    </lineage>
</organism>
<dbReference type="AlphaFoldDB" id="K8EG02"/>
<dbReference type="Gene3D" id="3.20.20.450">
    <property type="entry name" value="EAL domain"/>
    <property type="match status" value="1"/>
</dbReference>